<organism evidence="1 2">
    <name type="scientific">Monilinia fructicola</name>
    <name type="common">Brown rot fungus</name>
    <name type="synonym">Ciboria fructicola</name>
    <dbReference type="NCBI Taxonomy" id="38448"/>
    <lineage>
        <taxon>Eukaryota</taxon>
        <taxon>Fungi</taxon>
        <taxon>Dikarya</taxon>
        <taxon>Ascomycota</taxon>
        <taxon>Pezizomycotina</taxon>
        <taxon>Leotiomycetes</taxon>
        <taxon>Helotiales</taxon>
        <taxon>Sclerotiniaceae</taxon>
        <taxon>Monilinia</taxon>
    </lineage>
</organism>
<accession>A0A5M9K5R1</accession>
<keyword evidence="2" id="KW-1185">Reference proteome</keyword>
<protein>
    <submittedName>
        <fullName evidence="1">Uncharacterized protein</fullName>
    </submittedName>
</protein>
<dbReference type="GO" id="GO:0005980">
    <property type="term" value="P:glycogen catabolic process"/>
    <property type="evidence" value="ECO:0007669"/>
    <property type="project" value="InterPro"/>
</dbReference>
<evidence type="ECO:0000313" key="1">
    <source>
        <dbReference type="EMBL" id="KAA8577164.1"/>
    </source>
</evidence>
<reference evidence="1 2" key="1">
    <citation type="submission" date="2019-06" db="EMBL/GenBank/DDBJ databases">
        <title>Genome Sequence of the Brown Rot Fungal Pathogen Monilinia fructicola.</title>
        <authorList>
            <person name="De Miccolis Angelini R.M."/>
            <person name="Landi L."/>
            <person name="Abate D."/>
            <person name="Pollastro S."/>
            <person name="Romanazzi G."/>
            <person name="Faretra F."/>
        </authorList>
    </citation>
    <scope>NUCLEOTIDE SEQUENCE [LARGE SCALE GENOMIC DNA]</scope>
    <source>
        <strain evidence="1 2">Mfrc123</strain>
    </source>
</reference>
<dbReference type="GO" id="GO:0004135">
    <property type="term" value="F:amylo-alpha-1,6-glucosidase activity"/>
    <property type="evidence" value="ECO:0007669"/>
    <property type="project" value="InterPro"/>
</dbReference>
<name>A0A5M9K5R1_MONFR</name>
<dbReference type="GO" id="GO:0004134">
    <property type="term" value="F:4-alpha-glucanotransferase activity"/>
    <property type="evidence" value="ECO:0007669"/>
    <property type="project" value="InterPro"/>
</dbReference>
<evidence type="ECO:0000313" key="2">
    <source>
        <dbReference type="Proteomes" id="UP000322873"/>
    </source>
</evidence>
<sequence length="98" mass="11083">MWSQNFFTGQKKWTMFFVKRLGLSSLIREAMQAWSTGEVSRLVHRHGGRPIGSFEVDEVSGADQKIPNGKTNGSTPAKEIIRTIRYTPVHALFMDCNP</sequence>
<dbReference type="VEuPathDB" id="FungiDB:MFRU_021g01130"/>
<dbReference type="InterPro" id="IPR010401">
    <property type="entry name" value="AGL/Gdb1"/>
</dbReference>
<dbReference type="EMBL" id="VICG01000001">
    <property type="protein sequence ID" value="KAA8577164.1"/>
    <property type="molecule type" value="Genomic_DNA"/>
</dbReference>
<comment type="caution">
    <text evidence="1">The sequence shown here is derived from an EMBL/GenBank/DDBJ whole genome shotgun (WGS) entry which is preliminary data.</text>
</comment>
<gene>
    <name evidence="1" type="ORF">EYC84_007161</name>
</gene>
<dbReference type="PANTHER" id="PTHR10569">
    <property type="entry name" value="GLYCOGEN DEBRANCHING ENZYME"/>
    <property type="match status" value="1"/>
</dbReference>
<dbReference type="Proteomes" id="UP000322873">
    <property type="component" value="Unassembled WGS sequence"/>
</dbReference>
<dbReference type="PANTHER" id="PTHR10569:SF2">
    <property type="entry name" value="GLYCOGEN DEBRANCHING ENZYME"/>
    <property type="match status" value="1"/>
</dbReference>
<dbReference type="AlphaFoldDB" id="A0A5M9K5R1"/>
<proteinExistence type="predicted"/>